<dbReference type="Proteomes" id="UP000196531">
    <property type="component" value="Unassembled WGS sequence"/>
</dbReference>
<evidence type="ECO:0000256" key="3">
    <source>
        <dbReference type="ARBA" id="ARBA00023027"/>
    </source>
</evidence>
<dbReference type="SUPFAM" id="SSF53448">
    <property type="entry name" value="Nucleotide-diphospho-sugar transferases"/>
    <property type="match status" value="1"/>
</dbReference>
<dbReference type="InterPro" id="IPR029753">
    <property type="entry name" value="D-isomer_DH_CS"/>
</dbReference>
<dbReference type="CDD" id="cd02513">
    <property type="entry name" value="CMP-NeuAc_Synthase"/>
    <property type="match status" value="1"/>
</dbReference>
<dbReference type="GO" id="GO:0016779">
    <property type="term" value="F:nucleotidyltransferase activity"/>
    <property type="evidence" value="ECO:0007669"/>
    <property type="project" value="UniProtKB-KW"/>
</dbReference>
<dbReference type="EMBL" id="MAAO01000004">
    <property type="protein sequence ID" value="OUR98831.1"/>
    <property type="molecule type" value="Genomic_DNA"/>
</dbReference>
<keyword evidence="2" id="KW-0560">Oxidoreductase</keyword>
<dbReference type="Pfam" id="PF02826">
    <property type="entry name" value="2-Hacid_dh_C"/>
    <property type="match status" value="1"/>
</dbReference>
<dbReference type="Gene3D" id="3.40.50.720">
    <property type="entry name" value="NAD(P)-binding Rossmann-like Domain"/>
    <property type="match status" value="2"/>
</dbReference>
<keyword evidence="6" id="KW-0808">Transferase</keyword>
<comment type="caution">
    <text evidence="6">The sequence shown here is derived from an EMBL/GenBank/DDBJ whole genome shotgun (WGS) entry which is preliminary data.</text>
</comment>
<sequence length="577" mass="64217">MSNKKYKILAVIQARGGSKGIPKKNIYPLNGHPLMTYTIAAALKSELVTDLYVSSDSEEIAQVGRNYGAKAPFLRPDHLAGDKVTSVDSLHWACDEIEKINDTVYDYVVELPAVSPLRTHIDIDQALQKLIDTKADSIISMADTGEKHPIRLKRIIDDQILNFTEEYPEPAAGSRRQDLKPISYIRNGAIYAMTRDCLVKEHSRHGKDSRPFIMSPERSVNIDETMDLLIAEAMMKNGFCDNLPIKLQTSTINKVHNDKENTLLVTTNTSFLPTICSQIEKEFNVIYAENATIEEVTKLLPEVDGWICSPCPKYQINEELLSNAKNLKILASPSTGSNHVDKSYCEKNDISFFCLKGTDFVSSITASSEFTFALVLEATRKIGKSTQLAEQGYWREIENDLRGIELAGKTLGIIGYGRIGSNNARFANAFKMNVISFDPNVEIKEDYVTQAKSHTEVLESADIVMTCVHLDDSTREMVDASWFSKMKDGVYYINSSRGEVVNEKDLLEALESGKIKSAAVDVISNEMTSIKKEHAMIKYAAKHDNLSITPHIAGLTVDSERKAAEITLNAVTKALNK</sequence>
<dbReference type="PROSITE" id="PS00671">
    <property type="entry name" value="D_2_HYDROXYACID_DH_3"/>
    <property type="match status" value="1"/>
</dbReference>
<evidence type="ECO:0000259" key="5">
    <source>
        <dbReference type="Pfam" id="PF02826"/>
    </source>
</evidence>
<gene>
    <name evidence="6" type="ORF">A9Q84_05305</name>
</gene>
<feature type="domain" description="D-isomer specific 2-hydroxyacid dehydrogenase catalytic" evidence="4">
    <location>
        <begin position="279"/>
        <end position="575"/>
    </location>
</feature>
<dbReference type="PROSITE" id="PS00065">
    <property type="entry name" value="D_2_HYDROXYACID_DH_1"/>
    <property type="match status" value="1"/>
</dbReference>
<proteinExistence type="inferred from homology"/>
<evidence type="ECO:0000313" key="7">
    <source>
        <dbReference type="Proteomes" id="UP000196531"/>
    </source>
</evidence>
<dbReference type="Pfam" id="PF02348">
    <property type="entry name" value="CTP_transf_3"/>
    <property type="match status" value="1"/>
</dbReference>
<name>A0A1Y5FB45_9BACT</name>
<dbReference type="InterPro" id="IPR050418">
    <property type="entry name" value="D-iso_2-hydroxyacid_DH_PdxB"/>
</dbReference>
<feature type="domain" description="D-isomer specific 2-hydroxyacid dehydrogenase NAD-binding" evidence="5">
    <location>
        <begin position="372"/>
        <end position="553"/>
    </location>
</feature>
<keyword evidence="6" id="KW-0548">Nucleotidyltransferase</keyword>
<evidence type="ECO:0000259" key="4">
    <source>
        <dbReference type="Pfam" id="PF00389"/>
    </source>
</evidence>
<dbReference type="SUPFAM" id="SSF51735">
    <property type="entry name" value="NAD(P)-binding Rossmann-fold domains"/>
    <property type="match status" value="1"/>
</dbReference>
<evidence type="ECO:0000256" key="1">
    <source>
        <dbReference type="ARBA" id="ARBA00005854"/>
    </source>
</evidence>
<reference evidence="7" key="1">
    <citation type="journal article" date="2017" name="Proc. Natl. Acad. Sci. U.S.A.">
        <title>Simulation of Deepwater Horizon oil plume reveals substrate specialization within a complex community of hydrocarbon-degraders.</title>
        <authorList>
            <person name="Hu P."/>
            <person name="Dubinsky E.A."/>
            <person name="Probst A.J."/>
            <person name="Wang J."/>
            <person name="Sieber C.M.K."/>
            <person name="Tom L.M."/>
            <person name="Gardinali P."/>
            <person name="Banfield J.F."/>
            <person name="Atlas R.M."/>
            <person name="Andersen G.L."/>
        </authorList>
    </citation>
    <scope>NUCLEOTIDE SEQUENCE [LARGE SCALE GENOMIC DNA]</scope>
</reference>
<organism evidence="6 7">
    <name type="scientific">Halobacteriovorax marinus</name>
    <dbReference type="NCBI Taxonomy" id="97084"/>
    <lineage>
        <taxon>Bacteria</taxon>
        <taxon>Pseudomonadati</taxon>
        <taxon>Bdellovibrionota</taxon>
        <taxon>Bacteriovoracia</taxon>
        <taxon>Bacteriovoracales</taxon>
        <taxon>Halobacteriovoraceae</taxon>
        <taxon>Halobacteriovorax</taxon>
    </lineage>
</organism>
<keyword evidence="3" id="KW-0520">NAD</keyword>
<evidence type="ECO:0000313" key="6">
    <source>
        <dbReference type="EMBL" id="OUR98831.1"/>
    </source>
</evidence>
<dbReference type="Gene3D" id="3.90.550.10">
    <property type="entry name" value="Spore Coat Polysaccharide Biosynthesis Protein SpsA, Chain A"/>
    <property type="match status" value="1"/>
</dbReference>
<evidence type="ECO:0000256" key="2">
    <source>
        <dbReference type="ARBA" id="ARBA00023002"/>
    </source>
</evidence>
<dbReference type="GO" id="GO:0016616">
    <property type="term" value="F:oxidoreductase activity, acting on the CH-OH group of donors, NAD or NADP as acceptor"/>
    <property type="evidence" value="ECO:0007669"/>
    <property type="project" value="InterPro"/>
</dbReference>
<dbReference type="InterPro" id="IPR029752">
    <property type="entry name" value="D-isomer_DH_CS1"/>
</dbReference>
<dbReference type="InterPro" id="IPR029044">
    <property type="entry name" value="Nucleotide-diphossugar_trans"/>
</dbReference>
<dbReference type="InterPro" id="IPR006139">
    <property type="entry name" value="D-isomer_2_OHA_DH_cat_dom"/>
</dbReference>
<protein>
    <submittedName>
        <fullName evidence="6">Cytidylyltransferase</fullName>
    </submittedName>
</protein>
<comment type="similarity">
    <text evidence="1">Belongs to the D-isomer specific 2-hydroxyacid dehydrogenase family.</text>
</comment>
<dbReference type="PANTHER" id="PTHR43761">
    <property type="entry name" value="D-ISOMER SPECIFIC 2-HYDROXYACID DEHYDROGENASE FAMILY PROTEIN (AFU_ORTHOLOGUE AFUA_1G13630)"/>
    <property type="match status" value="1"/>
</dbReference>
<dbReference type="InterPro" id="IPR003329">
    <property type="entry name" value="Cytidylyl_trans"/>
</dbReference>
<dbReference type="GO" id="GO:0051287">
    <property type="term" value="F:NAD binding"/>
    <property type="evidence" value="ECO:0007669"/>
    <property type="project" value="InterPro"/>
</dbReference>
<dbReference type="Pfam" id="PF00389">
    <property type="entry name" value="2-Hacid_dh"/>
    <property type="match status" value="1"/>
</dbReference>
<dbReference type="AlphaFoldDB" id="A0A1Y5FB45"/>
<dbReference type="PANTHER" id="PTHR43761:SF1">
    <property type="entry name" value="D-ISOMER SPECIFIC 2-HYDROXYACID DEHYDROGENASE CATALYTIC DOMAIN-CONTAINING PROTEIN-RELATED"/>
    <property type="match status" value="1"/>
</dbReference>
<dbReference type="InterPro" id="IPR036291">
    <property type="entry name" value="NAD(P)-bd_dom_sf"/>
</dbReference>
<dbReference type="SUPFAM" id="SSF52283">
    <property type="entry name" value="Formate/glycerate dehydrogenase catalytic domain-like"/>
    <property type="match status" value="1"/>
</dbReference>
<accession>A0A1Y5FB45</accession>
<dbReference type="InterPro" id="IPR006140">
    <property type="entry name" value="D-isomer_DH_NAD-bd"/>
</dbReference>